<feature type="domain" description="Prepilin type IV endopeptidase peptidase" evidence="7">
    <location>
        <begin position="15"/>
        <end position="117"/>
    </location>
</feature>
<organism evidence="8 9">
    <name type="scientific">Infirmifilum lucidum</name>
    <dbReference type="NCBI Taxonomy" id="2776706"/>
    <lineage>
        <taxon>Archaea</taxon>
        <taxon>Thermoproteota</taxon>
        <taxon>Thermoprotei</taxon>
        <taxon>Thermofilales</taxon>
        <taxon>Thermofilaceae</taxon>
        <taxon>Infirmifilum</taxon>
    </lineage>
</organism>
<evidence type="ECO:0000256" key="5">
    <source>
        <dbReference type="ARBA" id="ARBA00023136"/>
    </source>
</evidence>
<dbReference type="Proteomes" id="UP000594121">
    <property type="component" value="Chromosome"/>
</dbReference>
<sequence>MPGLLPYVDTLRTLAVLLTLAAAGYSDYRRREVDDKVWITGFSVATPLLLARLNTVNLELYTVSLLLTASISLLVWKLKLMGDADAIALFFIGSLEPPSTRNFLTLVPLASIVTIAGLASLVYVIYNVAVNIARKPRFDSNASLLEKILAYTTMRFVTPEEYYSKSYMYILPGDAGAGVPTPEPGEKQSLAHEGFWVTVGLPYVTLLFIGYLFYLAIARPLPL</sequence>
<dbReference type="EMBL" id="CP062310">
    <property type="protein sequence ID" value="QOJ79510.1"/>
    <property type="molecule type" value="Genomic_DNA"/>
</dbReference>
<reference evidence="8 9" key="1">
    <citation type="submission" date="2020-10" db="EMBL/GenBank/DDBJ databases">
        <title>Thermofilum lucidum 3507LT sp. nov. a novel member of Thermofilaceae family isolated from Chile hot spring, and proposal of description order Thermofilales.</title>
        <authorList>
            <person name="Zayulina K.S."/>
            <person name="Elcheninov A.G."/>
            <person name="Toshchakov S.V."/>
            <person name="Kublanov I.V."/>
        </authorList>
    </citation>
    <scope>NUCLEOTIDE SEQUENCE [LARGE SCALE GENOMIC DNA]</scope>
    <source>
        <strain evidence="8 9">3507LT</strain>
    </source>
</reference>
<evidence type="ECO:0000313" key="9">
    <source>
        <dbReference type="Proteomes" id="UP000594121"/>
    </source>
</evidence>
<dbReference type="GeneID" id="59148900"/>
<protein>
    <submittedName>
        <fullName evidence="8">Prepilin peptidase</fullName>
    </submittedName>
</protein>
<keyword evidence="3 6" id="KW-0812">Transmembrane</keyword>
<feature type="transmembrane region" description="Helical" evidence="6">
    <location>
        <begin position="60"/>
        <end position="82"/>
    </location>
</feature>
<feature type="transmembrane region" description="Helical" evidence="6">
    <location>
        <begin position="103"/>
        <end position="126"/>
    </location>
</feature>
<evidence type="ECO:0000256" key="4">
    <source>
        <dbReference type="ARBA" id="ARBA00022989"/>
    </source>
</evidence>
<keyword evidence="2" id="KW-1003">Cell membrane</keyword>
<dbReference type="GO" id="GO:0004190">
    <property type="term" value="F:aspartic-type endopeptidase activity"/>
    <property type="evidence" value="ECO:0007669"/>
    <property type="project" value="InterPro"/>
</dbReference>
<proteinExistence type="predicted"/>
<evidence type="ECO:0000256" key="6">
    <source>
        <dbReference type="SAM" id="Phobius"/>
    </source>
</evidence>
<dbReference type="RefSeq" id="WP_192819482.1">
    <property type="nucleotide sequence ID" value="NZ_CP062310.1"/>
</dbReference>
<dbReference type="PANTHER" id="PTHR36506:SF1">
    <property type="entry name" value="PREFLAGELLIN PEPTIDASE"/>
    <property type="match status" value="1"/>
</dbReference>
<dbReference type="InterPro" id="IPR000045">
    <property type="entry name" value="Prepilin_IV_endopep_pep"/>
</dbReference>
<gene>
    <name evidence="8" type="ORF">IG193_03350</name>
</gene>
<dbReference type="PANTHER" id="PTHR36506">
    <property type="entry name" value="PREFLAGELLIN PEPTIDASE"/>
    <property type="match status" value="1"/>
</dbReference>
<keyword evidence="9" id="KW-1185">Reference proteome</keyword>
<dbReference type="KEGG" id="thel:IG193_03350"/>
<dbReference type="InterPro" id="IPR052218">
    <property type="entry name" value="Preflagellin_Peptidase"/>
</dbReference>
<evidence type="ECO:0000259" key="7">
    <source>
        <dbReference type="Pfam" id="PF01478"/>
    </source>
</evidence>
<evidence type="ECO:0000256" key="3">
    <source>
        <dbReference type="ARBA" id="ARBA00022692"/>
    </source>
</evidence>
<feature type="transmembrane region" description="Helical" evidence="6">
    <location>
        <begin position="6"/>
        <end position="25"/>
    </location>
</feature>
<dbReference type="GO" id="GO:0005886">
    <property type="term" value="C:plasma membrane"/>
    <property type="evidence" value="ECO:0007669"/>
    <property type="project" value="UniProtKB-SubCell"/>
</dbReference>
<feature type="transmembrane region" description="Helical" evidence="6">
    <location>
        <begin position="195"/>
        <end position="217"/>
    </location>
</feature>
<keyword evidence="4 6" id="KW-1133">Transmembrane helix</keyword>
<dbReference type="Pfam" id="PF01478">
    <property type="entry name" value="Peptidase_A24"/>
    <property type="match status" value="1"/>
</dbReference>
<dbReference type="Gene3D" id="1.20.120.1220">
    <property type="match status" value="1"/>
</dbReference>
<name>A0A7L9FI92_9CREN</name>
<dbReference type="InParanoid" id="A0A7L9FI92"/>
<accession>A0A7L9FI92</accession>
<evidence type="ECO:0000256" key="1">
    <source>
        <dbReference type="ARBA" id="ARBA00004651"/>
    </source>
</evidence>
<evidence type="ECO:0000256" key="2">
    <source>
        <dbReference type="ARBA" id="ARBA00022475"/>
    </source>
</evidence>
<dbReference type="AlphaFoldDB" id="A0A7L9FI92"/>
<keyword evidence="5 6" id="KW-0472">Membrane</keyword>
<comment type="subcellular location">
    <subcellularLocation>
        <location evidence="1">Cell membrane</location>
        <topology evidence="1">Multi-pass membrane protein</topology>
    </subcellularLocation>
</comment>
<evidence type="ECO:0000313" key="8">
    <source>
        <dbReference type="EMBL" id="QOJ79510.1"/>
    </source>
</evidence>
<dbReference type="Gene3D" id="6.10.250.3240">
    <property type="match status" value="1"/>
</dbReference>